<organism evidence="3 4">
    <name type="scientific">Blattamonas nauphoetae</name>
    <dbReference type="NCBI Taxonomy" id="2049346"/>
    <lineage>
        <taxon>Eukaryota</taxon>
        <taxon>Metamonada</taxon>
        <taxon>Preaxostyla</taxon>
        <taxon>Oxymonadida</taxon>
        <taxon>Blattamonas</taxon>
    </lineage>
</organism>
<feature type="transmembrane region" description="Helical" evidence="2">
    <location>
        <begin position="157"/>
        <end position="174"/>
    </location>
</feature>
<feature type="transmembrane region" description="Helical" evidence="2">
    <location>
        <begin position="226"/>
        <end position="249"/>
    </location>
</feature>
<comment type="caution">
    <text evidence="3">The sequence shown here is derived from an EMBL/GenBank/DDBJ whole genome shotgun (WGS) entry which is preliminary data.</text>
</comment>
<evidence type="ECO:0000256" key="1">
    <source>
        <dbReference type="SAM" id="MobiDB-lite"/>
    </source>
</evidence>
<accession>A0ABQ9YGB3</accession>
<keyword evidence="2" id="KW-1133">Transmembrane helix</keyword>
<gene>
    <name evidence="3" type="ORF">BLNAU_2241</name>
</gene>
<feature type="transmembrane region" description="Helical" evidence="2">
    <location>
        <begin position="6"/>
        <end position="26"/>
    </location>
</feature>
<dbReference type="Proteomes" id="UP001281761">
    <property type="component" value="Unassembled WGS sequence"/>
</dbReference>
<dbReference type="EMBL" id="JARBJD010000009">
    <property type="protein sequence ID" value="KAK2962806.1"/>
    <property type="molecule type" value="Genomic_DNA"/>
</dbReference>
<evidence type="ECO:0000313" key="3">
    <source>
        <dbReference type="EMBL" id="KAK2962806.1"/>
    </source>
</evidence>
<feature type="transmembrane region" description="Helical" evidence="2">
    <location>
        <begin position="61"/>
        <end position="81"/>
    </location>
</feature>
<keyword evidence="4" id="KW-1185">Reference proteome</keyword>
<feature type="region of interest" description="Disordered" evidence="1">
    <location>
        <begin position="255"/>
        <end position="302"/>
    </location>
</feature>
<feature type="compositionally biased region" description="Pro residues" evidence="1">
    <location>
        <begin position="260"/>
        <end position="273"/>
    </location>
</feature>
<sequence>MLDQSFTYLSYHPYVQLFFTVLFLCINTEDLSLISPFILAFACFCGDTFVSLTFFKRLPAWVTNMSNYAAIILAVVLYKVIPDQWRRFLHSDEFRPILSTISNLFWNTQAIHLLFQSKSFSSQNLILVVILVAFITICLPPFIGINKSSQHRNKDLLISKISFFIISGVFLWNTNVDHTIETVLNSILFDNALVAAIDPEDNKSHIGWKIGQFMKKHSLSSHFQLVYLPLITSAISLLVLLVGDLINYLRDPQRQKAYKPPTPPPTNSRPIPKPRIEEPDSDPEPIRRPRFAPNQFAQNQRR</sequence>
<reference evidence="3 4" key="1">
    <citation type="journal article" date="2022" name="bioRxiv">
        <title>Genomics of Preaxostyla Flagellates Illuminates Evolutionary Transitions and the Path Towards Mitochondrial Loss.</title>
        <authorList>
            <person name="Novak L.V.F."/>
            <person name="Treitli S.C."/>
            <person name="Pyrih J."/>
            <person name="Halakuc P."/>
            <person name="Pipaliya S.V."/>
            <person name="Vacek V."/>
            <person name="Brzon O."/>
            <person name="Soukal P."/>
            <person name="Eme L."/>
            <person name="Dacks J.B."/>
            <person name="Karnkowska A."/>
            <person name="Elias M."/>
            <person name="Hampl V."/>
        </authorList>
    </citation>
    <scope>NUCLEOTIDE SEQUENCE [LARGE SCALE GENOMIC DNA]</scope>
    <source>
        <strain evidence="3">NAU3</strain>
        <tissue evidence="3">Gut</tissue>
    </source>
</reference>
<evidence type="ECO:0000256" key="2">
    <source>
        <dbReference type="SAM" id="Phobius"/>
    </source>
</evidence>
<feature type="transmembrane region" description="Helical" evidence="2">
    <location>
        <begin position="93"/>
        <end position="113"/>
    </location>
</feature>
<proteinExistence type="predicted"/>
<protein>
    <submittedName>
        <fullName evidence="3">Uncharacterized protein</fullName>
    </submittedName>
</protein>
<keyword evidence="2" id="KW-0812">Transmembrane</keyword>
<evidence type="ECO:0000313" key="4">
    <source>
        <dbReference type="Proteomes" id="UP001281761"/>
    </source>
</evidence>
<feature type="transmembrane region" description="Helical" evidence="2">
    <location>
        <begin position="33"/>
        <end position="55"/>
    </location>
</feature>
<feature type="transmembrane region" description="Helical" evidence="2">
    <location>
        <begin position="125"/>
        <end position="145"/>
    </location>
</feature>
<name>A0ABQ9YGB3_9EUKA</name>
<keyword evidence="2" id="KW-0472">Membrane</keyword>